<dbReference type="AlphaFoldDB" id="A0A521C4N4"/>
<evidence type="ECO:0000313" key="5">
    <source>
        <dbReference type="Proteomes" id="UP000468990"/>
    </source>
</evidence>
<protein>
    <submittedName>
        <fullName evidence="3">Class IIb bacteriocin, lactobin A/cerein 7B family</fullName>
    </submittedName>
</protein>
<gene>
    <name evidence="2" type="ORF">GJU42_16590</name>
    <name evidence="3" type="ORF">SAMN06265349_102193</name>
</gene>
<dbReference type="Proteomes" id="UP000468990">
    <property type="component" value="Unassembled WGS sequence"/>
</dbReference>
<dbReference type="EMBL" id="WKKG01000009">
    <property type="protein sequence ID" value="MRX69592.1"/>
    <property type="molecule type" value="Genomic_DNA"/>
</dbReference>
<proteinExistence type="predicted"/>
<sequence>MNLENLNVVELNSSEVEEIEGGFLPLLVVGACLLLGGCAAYKPTVDPAQDR</sequence>
<accession>A0A521C4N4</accession>
<dbReference type="RefSeq" id="WP_142449994.1">
    <property type="nucleotide sequence ID" value="NZ_FXTA01000002.1"/>
</dbReference>
<organism evidence="3 4">
    <name type="scientific">Flavobacterium resistens</name>
    <dbReference type="NCBI Taxonomy" id="443612"/>
    <lineage>
        <taxon>Bacteria</taxon>
        <taxon>Pseudomonadati</taxon>
        <taxon>Bacteroidota</taxon>
        <taxon>Flavobacteriia</taxon>
        <taxon>Flavobacteriales</taxon>
        <taxon>Flavobacteriaceae</taxon>
        <taxon>Flavobacterium</taxon>
    </lineage>
</organism>
<evidence type="ECO:0000313" key="2">
    <source>
        <dbReference type="EMBL" id="MRX69592.1"/>
    </source>
</evidence>
<keyword evidence="1" id="KW-0472">Membrane</keyword>
<dbReference type="NCBIfam" id="TIGR03949">
    <property type="entry name" value="bact_IIb_cerein"/>
    <property type="match status" value="1"/>
</dbReference>
<reference evidence="3 4" key="1">
    <citation type="submission" date="2017-05" db="EMBL/GenBank/DDBJ databases">
        <authorList>
            <person name="Varghese N."/>
            <person name="Submissions S."/>
        </authorList>
    </citation>
    <scope>NUCLEOTIDE SEQUENCE [LARGE SCALE GENOMIC DNA]</scope>
    <source>
        <strain evidence="3 4">DSM 19382</strain>
    </source>
</reference>
<dbReference type="EMBL" id="FXTA01000002">
    <property type="protein sequence ID" value="SMO54368.1"/>
    <property type="molecule type" value="Genomic_DNA"/>
</dbReference>
<dbReference type="InterPro" id="IPR023991">
    <property type="entry name" value="Bacteriocin_IIb_lactobn/cerein"/>
</dbReference>
<keyword evidence="1" id="KW-1133">Transmembrane helix</keyword>
<feature type="transmembrane region" description="Helical" evidence="1">
    <location>
        <begin position="22"/>
        <end position="41"/>
    </location>
</feature>
<reference evidence="2 5" key="2">
    <citation type="submission" date="2019-11" db="EMBL/GenBank/DDBJ databases">
        <title>Flavobacterium resistens genome.</title>
        <authorList>
            <person name="Wilson V.M."/>
            <person name="Newman J.D."/>
        </authorList>
    </citation>
    <scope>NUCLEOTIDE SEQUENCE [LARGE SCALE GENOMIC DNA]</scope>
    <source>
        <strain evidence="2 5">DSM 19382</strain>
    </source>
</reference>
<keyword evidence="5" id="KW-1185">Reference proteome</keyword>
<name>A0A521C4N4_9FLAO</name>
<evidence type="ECO:0000256" key="1">
    <source>
        <dbReference type="SAM" id="Phobius"/>
    </source>
</evidence>
<keyword evidence="1" id="KW-0812">Transmembrane</keyword>
<evidence type="ECO:0000313" key="4">
    <source>
        <dbReference type="Proteomes" id="UP000317289"/>
    </source>
</evidence>
<evidence type="ECO:0000313" key="3">
    <source>
        <dbReference type="EMBL" id="SMO54368.1"/>
    </source>
</evidence>
<dbReference type="Proteomes" id="UP000317289">
    <property type="component" value="Unassembled WGS sequence"/>
</dbReference>